<dbReference type="PANTHER" id="PTHR19446">
    <property type="entry name" value="REVERSE TRANSCRIPTASES"/>
    <property type="match status" value="1"/>
</dbReference>
<dbReference type="InterPro" id="IPR000477">
    <property type="entry name" value="RT_dom"/>
</dbReference>
<dbReference type="AlphaFoldDB" id="A0A0K8TY11"/>
<organism evidence="2">
    <name type="scientific">Bactrocera latifrons</name>
    <name type="common">Malaysian fruit fly</name>
    <name type="synonym">Chaetodacus latifrons</name>
    <dbReference type="NCBI Taxonomy" id="174628"/>
    <lineage>
        <taxon>Eukaryota</taxon>
        <taxon>Metazoa</taxon>
        <taxon>Ecdysozoa</taxon>
        <taxon>Arthropoda</taxon>
        <taxon>Hexapoda</taxon>
        <taxon>Insecta</taxon>
        <taxon>Pterygota</taxon>
        <taxon>Neoptera</taxon>
        <taxon>Endopterygota</taxon>
        <taxon>Diptera</taxon>
        <taxon>Brachycera</taxon>
        <taxon>Muscomorpha</taxon>
        <taxon>Tephritoidea</taxon>
        <taxon>Tephritidae</taxon>
        <taxon>Bactrocera</taxon>
        <taxon>Bactrocera</taxon>
    </lineage>
</organism>
<feature type="domain" description="Reverse transcriptase" evidence="1">
    <location>
        <begin position="2"/>
        <end position="193"/>
    </location>
</feature>
<name>A0A0K8TY11_BACLA</name>
<accession>A0A0K8TY11</accession>
<dbReference type="EMBL" id="GDHF01032960">
    <property type="protein sequence ID" value="JAI19354.1"/>
    <property type="molecule type" value="Transcribed_RNA"/>
</dbReference>
<reference evidence="2" key="1">
    <citation type="submission" date="2015-06" db="EMBL/GenBank/DDBJ databases">
        <authorList>
            <person name="Hoefler B.C."/>
            <person name="Straight P.D."/>
        </authorList>
    </citation>
    <scope>NUCLEOTIDE SEQUENCE</scope>
</reference>
<dbReference type="Pfam" id="PF00078">
    <property type="entry name" value="RVT_1"/>
    <property type="match status" value="1"/>
</dbReference>
<gene>
    <name evidence="2" type="ORF">c1_g2_i1</name>
    <name evidence="3" type="ORF">c1_g2_i7</name>
</gene>
<evidence type="ECO:0000313" key="3">
    <source>
        <dbReference type="EMBL" id="JAI44452.1"/>
    </source>
</evidence>
<evidence type="ECO:0000259" key="1">
    <source>
        <dbReference type="Pfam" id="PF00078"/>
    </source>
</evidence>
<evidence type="ECO:0000313" key="2">
    <source>
        <dbReference type="EMBL" id="JAI19354.1"/>
    </source>
</evidence>
<dbReference type="EMBL" id="GDHF01007862">
    <property type="protein sequence ID" value="JAI44452.1"/>
    <property type="molecule type" value="Transcribed_RNA"/>
</dbReference>
<proteinExistence type="predicted"/>
<protein>
    <recommendedName>
        <fullName evidence="1">Reverse transcriptase domain-containing protein</fullName>
    </recommendedName>
</protein>
<sequence>MSKVLEKIISVRIMWYAKKKGLISSNQFVFQKGLGVIDPLLYFEHCASTTLSARNHLSVLSLDFEKASDRIGAHIVLLELERWCVGDEIYNFLLNRKIFVSVNNRNCNVPQPLSVTLFIIAFNELSSLLSQYDTVEHLMYADDVLIFSALKDLTLMTETFTRILDDISNWSKTSGCKISANKSSPFHICRKHKCTFPILSLSNTQIPHTNTII</sequence>